<accession>A0A550CJK1</accession>
<evidence type="ECO:0000256" key="1">
    <source>
        <dbReference type="SAM" id="MobiDB-lite"/>
    </source>
</evidence>
<name>A0A550CJK1_9AGAR</name>
<protein>
    <submittedName>
        <fullName evidence="2">Uncharacterized protein</fullName>
    </submittedName>
</protein>
<evidence type="ECO:0000313" key="3">
    <source>
        <dbReference type="Proteomes" id="UP000320762"/>
    </source>
</evidence>
<feature type="compositionally biased region" description="Polar residues" evidence="1">
    <location>
        <begin position="61"/>
        <end position="72"/>
    </location>
</feature>
<sequence length="141" mass="15950">MRDNERAHVVWAAGVGLAQEEVDARFTDLRRGTRWRGDFAGESARQRQDAVESQMEHEANINHQESGSSTCIESDGARSMPDAETSYGEESYYLVQERRILEALCATLDHHLNSQGLVRERRFLPEIALGAPWHVRKLADA</sequence>
<reference evidence="2 3" key="1">
    <citation type="journal article" date="2019" name="New Phytol.">
        <title>Comparative genomics reveals unique wood-decay strategies and fruiting body development in the Schizophyllaceae.</title>
        <authorList>
            <person name="Almasi E."/>
            <person name="Sahu N."/>
            <person name="Krizsan K."/>
            <person name="Balint B."/>
            <person name="Kovacs G.M."/>
            <person name="Kiss B."/>
            <person name="Cseklye J."/>
            <person name="Drula E."/>
            <person name="Henrissat B."/>
            <person name="Nagy I."/>
            <person name="Chovatia M."/>
            <person name="Adam C."/>
            <person name="LaButti K."/>
            <person name="Lipzen A."/>
            <person name="Riley R."/>
            <person name="Grigoriev I.V."/>
            <person name="Nagy L.G."/>
        </authorList>
    </citation>
    <scope>NUCLEOTIDE SEQUENCE [LARGE SCALE GENOMIC DNA]</scope>
    <source>
        <strain evidence="2 3">NL-1724</strain>
    </source>
</reference>
<keyword evidence="3" id="KW-1185">Reference proteome</keyword>
<dbReference type="Proteomes" id="UP000320762">
    <property type="component" value="Unassembled WGS sequence"/>
</dbReference>
<gene>
    <name evidence="2" type="ORF">BD626DRAFT_567797</name>
</gene>
<organism evidence="2 3">
    <name type="scientific">Schizophyllum amplum</name>
    <dbReference type="NCBI Taxonomy" id="97359"/>
    <lineage>
        <taxon>Eukaryota</taxon>
        <taxon>Fungi</taxon>
        <taxon>Dikarya</taxon>
        <taxon>Basidiomycota</taxon>
        <taxon>Agaricomycotina</taxon>
        <taxon>Agaricomycetes</taxon>
        <taxon>Agaricomycetidae</taxon>
        <taxon>Agaricales</taxon>
        <taxon>Schizophyllaceae</taxon>
        <taxon>Schizophyllum</taxon>
    </lineage>
</organism>
<evidence type="ECO:0000313" key="2">
    <source>
        <dbReference type="EMBL" id="TRM64933.1"/>
    </source>
</evidence>
<feature type="region of interest" description="Disordered" evidence="1">
    <location>
        <begin position="41"/>
        <end position="84"/>
    </location>
</feature>
<comment type="caution">
    <text evidence="2">The sequence shown here is derived from an EMBL/GenBank/DDBJ whole genome shotgun (WGS) entry which is preliminary data.</text>
</comment>
<dbReference type="EMBL" id="VDMD01000006">
    <property type="protein sequence ID" value="TRM64933.1"/>
    <property type="molecule type" value="Genomic_DNA"/>
</dbReference>
<dbReference type="AlphaFoldDB" id="A0A550CJK1"/>
<feature type="compositionally biased region" description="Basic and acidic residues" evidence="1">
    <location>
        <begin position="41"/>
        <end position="60"/>
    </location>
</feature>
<proteinExistence type="predicted"/>